<accession>A0A1I5UDH2</accession>
<evidence type="ECO:0000313" key="2">
    <source>
        <dbReference type="Proteomes" id="UP000183769"/>
    </source>
</evidence>
<dbReference type="AlphaFoldDB" id="A0A1I5UDH2"/>
<dbReference type="OrthoDB" id="85977at2157"/>
<dbReference type="InterPro" id="IPR047792">
    <property type="entry name" value="Hvo_1808-like"/>
</dbReference>
<dbReference type="Proteomes" id="UP000183769">
    <property type="component" value="Unassembled WGS sequence"/>
</dbReference>
<sequence length="444" mass="48502">MRLRLLAVVCCLVLAGCAAPAAPSPTPEADRLGVENGYAATDSLAVDASDGLNETELDAVVARTMARVELIRGLEFERTVPVEVISREEFLNGSSSDTTVDSPFERAREQRYEAAMLVGENRTVGGAFGEIYGGSVLGYYSPSADRIVLVSDSETPTVDRATLAHELVHALQDQRLSLLGGAANPDVRMAETGVVEGDANYVEAQYEERCGAEWDCINRPSGEGGASIADENLGLYLTVYAPYSEGPTLVHRVRQRGGWAAVNELYVRPPESSEQLIHPSDYPRDRPARVVVPDRSTAEFDRAGATRLGEATLFAMLWQQRAIDRGTLSRDPGPYSAYNYSHPATAGWEGDKLVPYFDADSDDPVADGYVLKTRWETERDARHFVRAYRGLLTESLNATAGNEGVYRVENGSFEDAFRVTREGRTVRIVNAPTVDALDEVRRGD</sequence>
<protein>
    <recommendedName>
        <fullName evidence="3">DUF4157 domain-containing protein</fullName>
    </recommendedName>
</protein>
<reference evidence="2" key="1">
    <citation type="submission" date="2016-10" db="EMBL/GenBank/DDBJ databases">
        <authorList>
            <person name="Varghese N."/>
            <person name="Submissions S."/>
        </authorList>
    </citation>
    <scope>NUCLEOTIDE SEQUENCE [LARGE SCALE GENOMIC DNA]</scope>
    <source>
        <strain evidence="2">CGMCC 1.10329</strain>
    </source>
</reference>
<evidence type="ECO:0000313" key="1">
    <source>
        <dbReference type="EMBL" id="SFP93258.1"/>
    </source>
</evidence>
<dbReference type="PROSITE" id="PS51257">
    <property type="entry name" value="PROKAR_LIPOPROTEIN"/>
    <property type="match status" value="1"/>
</dbReference>
<evidence type="ECO:0008006" key="3">
    <source>
        <dbReference type="Google" id="ProtNLM"/>
    </source>
</evidence>
<dbReference type="RefSeq" id="WP_074879355.1">
    <property type="nucleotide sequence ID" value="NZ_FOXI01000012.1"/>
</dbReference>
<organism evidence="1 2">
    <name type="scientific">Halolamina pelagica</name>
    <dbReference type="NCBI Taxonomy" id="699431"/>
    <lineage>
        <taxon>Archaea</taxon>
        <taxon>Methanobacteriati</taxon>
        <taxon>Methanobacteriota</taxon>
        <taxon>Stenosarchaea group</taxon>
        <taxon>Halobacteria</taxon>
        <taxon>Halobacteriales</taxon>
        <taxon>Haloferacaceae</taxon>
    </lineage>
</organism>
<proteinExistence type="predicted"/>
<keyword evidence="2" id="KW-1185">Reference proteome</keyword>
<name>A0A1I5UDH2_9EURY</name>
<dbReference type="NCBIfam" id="NF038145">
    <property type="entry name" value="Hvo_1808_fam"/>
    <property type="match status" value="1"/>
</dbReference>
<gene>
    <name evidence="1" type="ORF">SAMN05216277_11265</name>
</gene>
<dbReference type="EMBL" id="FOXI01000012">
    <property type="protein sequence ID" value="SFP93258.1"/>
    <property type="molecule type" value="Genomic_DNA"/>
</dbReference>